<keyword evidence="4" id="KW-0805">Transcription regulation</keyword>
<feature type="region of interest" description="Disordered" evidence="8">
    <location>
        <begin position="1"/>
        <end position="33"/>
    </location>
</feature>
<dbReference type="PANTHER" id="PTHR47782">
    <property type="entry name" value="ZN(II)2CYS6 TRANSCRIPTION FACTOR (EUROFUNG)-RELATED"/>
    <property type="match status" value="1"/>
</dbReference>
<dbReference type="CDD" id="cd12148">
    <property type="entry name" value="fungal_TF_MHR"/>
    <property type="match status" value="2"/>
</dbReference>
<dbReference type="SMART" id="SM00066">
    <property type="entry name" value="GAL4"/>
    <property type="match status" value="1"/>
</dbReference>
<evidence type="ECO:0000256" key="2">
    <source>
        <dbReference type="ARBA" id="ARBA00022723"/>
    </source>
</evidence>
<feature type="compositionally biased region" description="Polar residues" evidence="8">
    <location>
        <begin position="1"/>
        <end position="22"/>
    </location>
</feature>
<reference evidence="10" key="2">
    <citation type="submission" date="2021-08" db="EMBL/GenBank/DDBJ databases">
        <authorList>
            <person name="Gostincar C."/>
            <person name="Sun X."/>
            <person name="Song Z."/>
            <person name="Gunde-Cimerman N."/>
        </authorList>
    </citation>
    <scope>NUCLEOTIDE SEQUENCE</scope>
    <source>
        <strain evidence="10">EXF-9911</strain>
    </source>
</reference>
<evidence type="ECO:0000256" key="5">
    <source>
        <dbReference type="ARBA" id="ARBA00023125"/>
    </source>
</evidence>
<dbReference type="SUPFAM" id="SSF57701">
    <property type="entry name" value="Zn2/Cys6 DNA-binding domain"/>
    <property type="match status" value="1"/>
</dbReference>
<evidence type="ECO:0000313" key="10">
    <source>
        <dbReference type="EMBL" id="KAG9696789.1"/>
    </source>
</evidence>
<evidence type="ECO:0000313" key="11">
    <source>
        <dbReference type="Proteomes" id="UP000779574"/>
    </source>
</evidence>
<dbReference type="Pfam" id="PF00172">
    <property type="entry name" value="Zn_clus"/>
    <property type="match status" value="1"/>
</dbReference>
<accession>A0A9P8JCW6</accession>
<dbReference type="PANTHER" id="PTHR47782:SF12">
    <property type="entry name" value="ZN(II)2CYS6 TRANSCRIPTION FACTOR (EUROFUNG)"/>
    <property type="match status" value="1"/>
</dbReference>
<feature type="domain" description="Zn(2)-C6 fungal-type" evidence="9">
    <location>
        <begin position="33"/>
        <end position="61"/>
    </location>
</feature>
<dbReference type="InterPro" id="IPR029069">
    <property type="entry name" value="HotDog_dom_sf"/>
</dbReference>
<gene>
    <name evidence="10" type="ORF">KCU76_g3476</name>
</gene>
<keyword evidence="3" id="KW-0862">Zinc</keyword>
<evidence type="ECO:0000256" key="4">
    <source>
        <dbReference type="ARBA" id="ARBA00023015"/>
    </source>
</evidence>
<dbReference type="EMBL" id="JAHFXF010000093">
    <property type="protein sequence ID" value="KAG9696789.1"/>
    <property type="molecule type" value="Genomic_DNA"/>
</dbReference>
<keyword evidence="6" id="KW-0804">Transcription</keyword>
<evidence type="ECO:0000256" key="3">
    <source>
        <dbReference type="ARBA" id="ARBA00022833"/>
    </source>
</evidence>
<dbReference type="Gene3D" id="4.10.240.10">
    <property type="entry name" value="Zn(2)-C6 fungal-type DNA-binding domain"/>
    <property type="match status" value="1"/>
</dbReference>
<evidence type="ECO:0000256" key="6">
    <source>
        <dbReference type="ARBA" id="ARBA00023163"/>
    </source>
</evidence>
<dbReference type="SUPFAM" id="SSF54637">
    <property type="entry name" value="Thioesterase/thiol ester dehydrase-isomerase"/>
    <property type="match status" value="2"/>
</dbReference>
<dbReference type="GO" id="GO:0045944">
    <property type="term" value="P:positive regulation of transcription by RNA polymerase II"/>
    <property type="evidence" value="ECO:0007669"/>
    <property type="project" value="TreeGrafter"/>
</dbReference>
<dbReference type="CDD" id="cd03445">
    <property type="entry name" value="Thioesterase_II_repeat2"/>
    <property type="match status" value="1"/>
</dbReference>
<dbReference type="Pfam" id="PF04082">
    <property type="entry name" value="Fungal_trans"/>
    <property type="match status" value="1"/>
</dbReference>
<name>A0A9P8JCW6_AURME</name>
<keyword evidence="5" id="KW-0238">DNA-binding</keyword>
<comment type="caution">
    <text evidence="10">The sequence shown here is derived from an EMBL/GenBank/DDBJ whole genome shotgun (WGS) entry which is preliminary data.</text>
</comment>
<dbReference type="GO" id="GO:0005634">
    <property type="term" value="C:nucleus"/>
    <property type="evidence" value="ECO:0007669"/>
    <property type="project" value="UniProtKB-SubCell"/>
</dbReference>
<dbReference type="Pfam" id="PF20789">
    <property type="entry name" value="4HBT_3C"/>
    <property type="match status" value="1"/>
</dbReference>
<dbReference type="OrthoDB" id="2123952at2759"/>
<dbReference type="Pfam" id="PF13622">
    <property type="entry name" value="4HBT_3"/>
    <property type="match status" value="1"/>
</dbReference>
<dbReference type="CDD" id="cd00067">
    <property type="entry name" value="GAL4"/>
    <property type="match status" value="1"/>
</dbReference>
<dbReference type="InterPro" id="IPR049449">
    <property type="entry name" value="TesB_ACOT8-like_N"/>
</dbReference>
<dbReference type="SMART" id="SM00906">
    <property type="entry name" value="Fungal_trans"/>
    <property type="match status" value="2"/>
</dbReference>
<dbReference type="Proteomes" id="UP000779574">
    <property type="component" value="Unassembled WGS sequence"/>
</dbReference>
<dbReference type="InterPro" id="IPR042171">
    <property type="entry name" value="Acyl-CoA_hotdog"/>
</dbReference>
<organism evidence="10 11">
    <name type="scientific">Aureobasidium melanogenum</name>
    <name type="common">Aureobasidium pullulans var. melanogenum</name>
    <dbReference type="NCBI Taxonomy" id="46634"/>
    <lineage>
        <taxon>Eukaryota</taxon>
        <taxon>Fungi</taxon>
        <taxon>Dikarya</taxon>
        <taxon>Ascomycota</taxon>
        <taxon>Pezizomycotina</taxon>
        <taxon>Dothideomycetes</taxon>
        <taxon>Dothideomycetidae</taxon>
        <taxon>Dothideales</taxon>
        <taxon>Saccotheciaceae</taxon>
        <taxon>Aureobasidium</taxon>
    </lineage>
</organism>
<reference evidence="10" key="1">
    <citation type="journal article" date="2021" name="J Fungi (Basel)">
        <title>Virulence traits and population genomics of the black yeast Aureobasidium melanogenum.</title>
        <authorList>
            <person name="Cernosa A."/>
            <person name="Sun X."/>
            <person name="Gostincar C."/>
            <person name="Fang C."/>
            <person name="Gunde-Cimerman N."/>
            <person name="Song Z."/>
        </authorList>
    </citation>
    <scope>NUCLEOTIDE SEQUENCE</scope>
    <source>
        <strain evidence="10">EXF-9911</strain>
    </source>
</reference>
<dbReference type="InterPro" id="IPR052202">
    <property type="entry name" value="Yeast_MetPath_Reg"/>
</dbReference>
<protein>
    <submittedName>
        <fullName evidence="10">Acyl-CoA thioesterase II</fullName>
    </submittedName>
</protein>
<dbReference type="GO" id="GO:0008270">
    <property type="term" value="F:zinc ion binding"/>
    <property type="evidence" value="ECO:0007669"/>
    <property type="project" value="InterPro"/>
</dbReference>
<dbReference type="PROSITE" id="PS50048">
    <property type="entry name" value="ZN2_CY6_FUNGAL_2"/>
    <property type="match status" value="1"/>
</dbReference>
<dbReference type="Gene3D" id="2.40.160.210">
    <property type="entry name" value="Acyl-CoA thioesterase, double hotdog domain"/>
    <property type="match status" value="1"/>
</dbReference>
<sequence>MASHLISSNLNTQETATSTIDDASNPRKRQRTACDRCKSRKQRCDNAYPQCTNCAKAGKACDKPPETEALNGSYTRALEDQVAYLEKRLMAMEEQRTRASSTSTANNLPSPVHANYPLTPNIQTADVVNTQELSFPLRHAVNVADVVGLLSLGNGNAEYVGSSSGFALATDLGRMVQATVWNKALWLPTPCGSESEKRSLNADTRKITLQELQSKAKPISDALGTRLISTYLVRIHPRFPFLFPSDLWEIHHRQNITGSVEASRSGAMHEESDSFASPAYNENGFALFVVNMVYAIGALNLRLTDQKYKEVPPEQFYISAMQHVASVREASPIDNLQALVLLILYHLRSESRNGLWHLTGLAMRTVTDIGLHREASTRNLPPLEKQLRRRLFWSVYALESILAGALGRPISLSDCDIDQPLPLSISDNDRMQEFSTNHSPDTPTPGQEAYPSSNLSQFILLSQLRTFEARIQRTIYRVDRTTSALQPKMHRLISELDAWRQNIPPSLQPSEHERLMLHFHRDVRLLLQPFLSILDPSSELFRKCVDAAGQVCQIHKRLHQTPEYGHSFVAVHTVFVSGITLLYALWKGSNWSFSISNDIRAASCVLAIMGERAPWIRRFRDEFDALTEATMAALQNASCEVSTEERIEAAVPAPDFTTFDGLGMTDAAALEMVRELSEWFQTSQQHKDIMTLKEILALEQVEHNRFKGKFNPPRMGNVLPIAFGGYTIGVATQAACFDVPSNHKLYAVNGNFLGPAYTDRPVVINTKVYRSTKTFTTKLVEVLQKQDDGKERVCLVALADFHVVEPESFMVYSAPPSMKYSPVEESWTPADRKETMVKERILTQAEVDTHDKLFSLMSDLIDMRFTPQSIHGQTLQGFAKGYKTTQEHLSLTERSSSDWLRVREKVSTHSENVANLAFLLDASISFTPLVLQSMPLTESGACSTLEFSLRFLTPEININDFHLREWKTYAGDAARTFSEARLWDSKGKMVASMSQTCILRPPKKAATKKSKLFPFFCEREIWVGWRDGSFPADESDEMSLVCMCALSAQHVGSGALFSDDVPATDSTPTAQEFLIEAKRLVPMDFDIPCLNQIRSYGMLVLLGAQSNDNAMAHKYLGLYHGLCAHWRLFDEAKWPEGIGDCEGEVRRRLWWILYRLEVHTACVFGTMIRTPEAQCSVGYPVGTHHPPFIPGREGQFEDWFAGWNSTTDLFRALEHVIVDLRLRSRRHKSVLGDDVPGQASSFTQVLARIQADMLPQFKLVCSRSTDSGRNRCGFQASNILCTIHLGRMLSALGDGDFSMACRTAEDMMATISSIPLEYVRAIGSPLLQQLAGVGHMLATLASKRKLSHNDNKQCRIVLASIVGFLSNFTERNGTAATEHRRLTNCLKEACARSARAASQQVEQSSTLGIPTWPEEMETMFSELASFSTLTNDQELFSMNLTGSLSWPYEQRAYS</sequence>
<evidence type="ECO:0000259" key="9">
    <source>
        <dbReference type="PROSITE" id="PS50048"/>
    </source>
</evidence>
<evidence type="ECO:0000256" key="7">
    <source>
        <dbReference type="ARBA" id="ARBA00023242"/>
    </source>
</evidence>
<dbReference type="InterPro" id="IPR036864">
    <property type="entry name" value="Zn2-C6_fun-type_DNA-bd_sf"/>
</dbReference>
<dbReference type="GO" id="GO:0000981">
    <property type="term" value="F:DNA-binding transcription factor activity, RNA polymerase II-specific"/>
    <property type="evidence" value="ECO:0007669"/>
    <property type="project" value="InterPro"/>
</dbReference>
<dbReference type="GO" id="GO:0043565">
    <property type="term" value="F:sequence-specific DNA binding"/>
    <property type="evidence" value="ECO:0007669"/>
    <property type="project" value="TreeGrafter"/>
</dbReference>
<proteinExistence type="predicted"/>
<dbReference type="InterPro" id="IPR049450">
    <property type="entry name" value="ACOT8-like_C"/>
</dbReference>
<evidence type="ECO:0000256" key="8">
    <source>
        <dbReference type="SAM" id="MobiDB-lite"/>
    </source>
</evidence>
<feature type="non-terminal residue" evidence="10">
    <location>
        <position position="1"/>
    </location>
</feature>
<dbReference type="InterPro" id="IPR001138">
    <property type="entry name" value="Zn2Cys6_DnaBD"/>
</dbReference>
<dbReference type="GO" id="GO:0006351">
    <property type="term" value="P:DNA-templated transcription"/>
    <property type="evidence" value="ECO:0007669"/>
    <property type="project" value="InterPro"/>
</dbReference>
<dbReference type="CDD" id="cd03444">
    <property type="entry name" value="Thioesterase_II_repeat1"/>
    <property type="match status" value="1"/>
</dbReference>
<evidence type="ECO:0000256" key="1">
    <source>
        <dbReference type="ARBA" id="ARBA00004123"/>
    </source>
</evidence>
<keyword evidence="2" id="KW-0479">Metal-binding</keyword>
<keyword evidence="7" id="KW-0539">Nucleus</keyword>
<dbReference type="InterPro" id="IPR007219">
    <property type="entry name" value="XnlR_reg_dom"/>
</dbReference>
<comment type="subcellular location">
    <subcellularLocation>
        <location evidence="1">Nucleus</location>
    </subcellularLocation>
</comment>
<dbReference type="PROSITE" id="PS00463">
    <property type="entry name" value="ZN2_CY6_FUNGAL_1"/>
    <property type="match status" value="1"/>
</dbReference>